<organism evidence="2 3">
    <name type="scientific">Cryptolaemus montrouzieri</name>
    <dbReference type="NCBI Taxonomy" id="559131"/>
    <lineage>
        <taxon>Eukaryota</taxon>
        <taxon>Metazoa</taxon>
        <taxon>Ecdysozoa</taxon>
        <taxon>Arthropoda</taxon>
        <taxon>Hexapoda</taxon>
        <taxon>Insecta</taxon>
        <taxon>Pterygota</taxon>
        <taxon>Neoptera</taxon>
        <taxon>Endopterygota</taxon>
        <taxon>Coleoptera</taxon>
        <taxon>Polyphaga</taxon>
        <taxon>Cucujiformia</taxon>
        <taxon>Coccinelloidea</taxon>
        <taxon>Coccinellidae</taxon>
        <taxon>Scymninae</taxon>
        <taxon>Scymnini</taxon>
        <taxon>Cryptolaemus</taxon>
    </lineage>
</organism>
<protein>
    <recommendedName>
        <fullName evidence="4">Reverse transcriptase/retrotransposon-derived protein RNase H-like domain-containing protein</fullName>
    </recommendedName>
</protein>
<keyword evidence="3" id="KW-1185">Reference proteome</keyword>
<dbReference type="AlphaFoldDB" id="A0ABD2P788"/>
<evidence type="ECO:0000256" key="1">
    <source>
        <dbReference type="SAM" id="Phobius"/>
    </source>
</evidence>
<evidence type="ECO:0000313" key="2">
    <source>
        <dbReference type="EMBL" id="KAL3286735.1"/>
    </source>
</evidence>
<keyword evidence="1" id="KW-0812">Transmembrane</keyword>
<gene>
    <name evidence="2" type="ORF">HHI36_001228</name>
</gene>
<dbReference type="EMBL" id="JABFTP020000185">
    <property type="protein sequence ID" value="KAL3286735.1"/>
    <property type="molecule type" value="Genomic_DNA"/>
</dbReference>
<evidence type="ECO:0000313" key="3">
    <source>
        <dbReference type="Proteomes" id="UP001516400"/>
    </source>
</evidence>
<comment type="caution">
    <text evidence="2">The sequence shown here is derived from an EMBL/GenBank/DDBJ whole genome shotgun (WGS) entry which is preliminary data.</text>
</comment>
<keyword evidence="1" id="KW-1133">Transmembrane helix</keyword>
<accession>A0ABD2P788</accession>
<proteinExistence type="predicted"/>
<feature type="transmembrane region" description="Helical" evidence="1">
    <location>
        <begin position="205"/>
        <end position="223"/>
    </location>
</feature>
<name>A0ABD2P788_9CUCU</name>
<reference evidence="2 3" key="1">
    <citation type="journal article" date="2021" name="BMC Biol.">
        <title>Horizontally acquired antibacterial genes associated with adaptive radiation of ladybird beetles.</title>
        <authorList>
            <person name="Li H.S."/>
            <person name="Tang X.F."/>
            <person name="Huang Y.H."/>
            <person name="Xu Z.Y."/>
            <person name="Chen M.L."/>
            <person name="Du X.Y."/>
            <person name="Qiu B.Y."/>
            <person name="Chen P.T."/>
            <person name="Zhang W."/>
            <person name="Slipinski A."/>
            <person name="Escalona H.E."/>
            <person name="Waterhouse R.M."/>
            <person name="Zwick A."/>
            <person name="Pang H."/>
        </authorList>
    </citation>
    <scope>NUCLEOTIDE SEQUENCE [LARGE SCALE GENOMIC DNA]</scope>
    <source>
        <strain evidence="2">SYSU2018</strain>
    </source>
</reference>
<dbReference type="Proteomes" id="UP001516400">
    <property type="component" value="Unassembled WGS sequence"/>
</dbReference>
<evidence type="ECO:0008006" key="4">
    <source>
        <dbReference type="Google" id="ProtNLM"/>
    </source>
</evidence>
<sequence>MNEDSVILKKELCDSVFMAGIMTSAKDGEIPKTKEKNSSTARVKQLLSLLKLSELNREEQTTVMNICAEFNDIFHLPEDNEFTLQTNASGFAIGAILQNKNGEPVAYASREYVKGGDSAAADALSRVIVTSDDLKSMNASIISALTRAQKKAAEEGERLNNTQDFSIVGSDQPGMVEILKKPSNSIKLVFSTGNDRNQIANDSEIIISELGILCYVLILYDIFVKPKARSTFIPVLL</sequence>
<keyword evidence="1" id="KW-0472">Membrane</keyword>